<proteinExistence type="predicted"/>
<evidence type="ECO:0000313" key="1">
    <source>
        <dbReference type="EMBL" id="MCD7467973.1"/>
    </source>
</evidence>
<sequence>MSESLVDHLFEGDLLENRGQSSNILAMGDQLIMESLTSMELGELKDSEFGRYDEVSLPPHDFSSLALSPTPKWDGTPRALDIHQGVEEPDEGEYKKVMEEVLKKNQAKTTRKTKLKKRTIVEEEVQPENVLDPEGVEVDNDIDDDVTLGVML</sequence>
<comment type="caution">
    <text evidence="1">The sequence shown here is derived from an EMBL/GenBank/DDBJ whole genome shotgun (WGS) entry which is preliminary data.</text>
</comment>
<dbReference type="EMBL" id="JACEIK010001288">
    <property type="protein sequence ID" value="MCD7467973.1"/>
    <property type="molecule type" value="Genomic_DNA"/>
</dbReference>
<name>A0ABS8TAM2_DATST</name>
<keyword evidence="2" id="KW-1185">Reference proteome</keyword>
<organism evidence="1 2">
    <name type="scientific">Datura stramonium</name>
    <name type="common">Jimsonweed</name>
    <name type="synonym">Common thornapple</name>
    <dbReference type="NCBI Taxonomy" id="4076"/>
    <lineage>
        <taxon>Eukaryota</taxon>
        <taxon>Viridiplantae</taxon>
        <taxon>Streptophyta</taxon>
        <taxon>Embryophyta</taxon>
        <taxon>Tracheophyta</taxon>
        <taxon>Spermatophyta</taxon>
        <taxon>Magnoliopsida</taxon>
        <taxon>eudicotyledons</taxon>
        <taxon>Gunneridae</taxon>
        <taxon>Pentapetalae</taxon>
        <taxon>asterids</taxon>
        <taxon>lamiids</taxon>
        <taxon>Solanales</taxon>
        <taxon>Solanaceae</taxon>
        <taxon>Solanoideae</taxon>
        <taxon>Datureae</taxon>
        <taxon>Datura</taxon>
    </lineage>
</organism>
<accession>A0ABS8TAM2</accession>
<protein>
    <submittedName>
        <fullName evidence="1">Uncharacterized protein</fullName>
    </submittedName>
</protein>
<reference evidence="1 2" key="1">
    <citation type="journal article" date="2021" name="BMC Genomics">
        <title>Datura genome reveals duplications of psychoactive alkaloid biosynthetic genes and high mutation rate following tissue culture.</title>
        <authorList>
            <person name="Rajewski A."/>
            <person name="Carter-House D."/>
            <person name="Stajich J."/>
            <person name="Litt A."/>
        </authorList>
    </citation>
    <scope>NUCLEOTIDE SEQUENCE [LARGE SCALE GENOMIC DNA]</scope>
    <source>
        <strain evidence="1">AR-01</strain>
    </source>
</reference>
<gene>
    <name evidence="1" type="ORF">HAX54_005695</name>
</gene>
<evidence type="ECO:0000313" key="2">
    <source>
        <dbReference type="Proteomes" id="UP000823775"/>
    </source>
</evidence>
<dbReference type="Proteomes" id="UP000823775">
    <property type="component" value="Unassembled WGS sequence"/>
</dbReference>